<dbReference type="InterPro" id="IPR036259">
    <property type="entry name" value="MFS_trans_sf"/>
</dbReference>
<dbReference type="PANTHER" id="PTHR28658:SF1">
    <property type="entry name" value="MAJOR FACILITATOR SUPERFAMILY DOMAIN CONTAINING 13B"/>
    <property type="match status" value="1"/>
</dbReference>
<keyword evidence="1" id="KW-0472">Membrane</keyword>
<evidence type="ECO:0000256" key="1">
    <source>
        <dbReference type="SAM" id="Phobius"/>
    </source>
</evidence>
<dbReference type="PANTHER" id="PTHR28658">
    <property type="entry name" value="TRANSMEMBRANE PROTEIN 180"/>
    <property type="match status" value="1"/>
</dbReference>
<gene>
    <name evidence="3" type="primary">LOC100371444</name>
</gene>
<dbReference type="InterPro" id="IPR040035">
    <property type="entry name" value="TMEM180"/>
</dbReference>
<dbReference type="Proteomes" id="UP000694865">
    <property type="component" value="Unplaced"/>
</dbReference>
<keyword evidence="2" id="KW-1185">Reference proteome</keyword>
<keyword evidence="1" id="KW-1133">Transmembrane helix</keyword>
<protein>
    <submittedName>
        <fullName evidence="3">Uncharacterized protein LOC100371444</fullName>
    </submittedName>
</protein>
<evidence type="ECO:0000313" key="2">
    <source>
        <dbReference type="Proteomes" id="UP000694865"/>
    </source>
</evidence>
<dbReference type="RefSeq" id="XP_006811302.1">
    <property type="nucleotide sequence ID" value="XM_006811239.1"/>
</dbReference>
<dbReference type="GeneID" id="100371444"/>
<organism evidence="2 3">
    <name type="scientific">Saccoglossus kowalevskii</name>
    <name type="common">Acorn worm</name>
    <dbReference type="NCBI Taxonomy" id="10224"/>
    <lineage>
        <taxon>Eukaryota</taxon>
        <taxon>Metazoa</taxon>
        <taxon>Hemichordata</taxon>
        <taxon>Enteropneusta</taxon>
        <taxon>Harrimaniidae</taxon>
        <taxon>Saccoglossus</taxon>
    </lineage>
</organism>
<proteinExistence type="predicted"/>
<feature type="transmembrane region" description="Helical" evidence="1">
    <location>
        <begin position="39"/>
        <end position="62"/>
    </location>
</feature>
<feature type="transmembrane region" description="Helical" evidence="1">
    <location>
        <begin position="82"/>
        <end position="102"/>
    </location>
</feature>
<keyword evidence="1" id="KW-0812">Transmembrane</keyword>
<name>A0ABM0LU61_SACKO</name>
<dbReference type="SUPFAM" id="SSF103473">
    <property type="entry name" value="MFS general substrate transporter"/>
    <property type="match status" value="1"/>
</dbReference>
<feature type="transmembrane region" description="Helical" evidence="1">
    <location>
        <begin position="114"/>
        <end position="132"/>
    </location>
</feature>
<sequence>MRYTGLHATSEYELEDGDSNATQSFDFNKTSMFTGYRQIICQINVLLLVTVNCCTTFHVVYIRNFLIIVADNLLPNHIFPDLARTMLYGSVFVVPQICVLVMSHVVKQFGAFKVCQITFYIKIVSSATMYAIGPHHSWILASFILTDSSITIATGQYFDLLMSDCIDEDMKTYNKRSPRSSMFYGMNALFVKPTQSLAPMLVLAILSRSGYESGKDEMASDPDDILNLHEVMFQIVCFVPLILGLIQTLIWTKYSLRDSHLDTKRLHVV</sequence>
<dbReference type="Pfam" id="PF13347">
    <property type="entry name" value="MFS_2"/>
    <property type="match status" value="1"/>
</dbReference>
<evidence type="ECO:0000313" key="3">
    <source>
        <dbReference type="RefSeq" id="XP_006811302.1"/>
    </source>
</evidence>
<accession>A0ABM0LU61</accession>
<feature type="transmembrane region" description="Helical" evidence="1">
    <location>
        <begin position="231"/>
        <end position="251"/>
    </location>
</feature>
<reference evidence="3" key="1">
    <citation type="submission" date="2025-08" db="UniProtKB">
        <authorList>
            <consortium name="RefSeq"/>
        </authorList>
    </citation>
    <scope>IDENTIFICATION</scope>
    <source>
        <tissue evidence="3">Testes</tissue>
    </source>
</reference>